<gene>
    <name evidence="16" type="ORF">JRO89_XS06G0029600</name>
</gene>
<dbReference type="PROSITE" id="PS00841">
    <property type="entry name" value="XPG_1"/>
    <property type="match status" value="1"/>
</dbReference>
<dbReference type="InterPro" id="IPR006086">
    <property type="entry name" value="XPG-I_dom"/>
</dbReference>
<dbReference type="InterPro" id="IPR019974">
    <property type="entry name" value="XPG_CS"/>
</dbReference>
<evidence type="ECO:0000256" key="11">
    <source>
        <dbReference type="ARBA" id="ARBA00023125"/>
    </source>
</evidence>
<dbReference type="PANTHER" id="PTHR11081">
    <property type="entry name" value="FLAP ENDONUCLEASE FAMILY MEMBER"/>
    <property type="match status" value="1"/>
</dbReference>
<keyword evidence="8" id="KW-0269">Exonuclease</keyword>
<dbReference type="InterPro" id="IPR008918">
    <property type="entry name" value="HhH2"/>
</dbReference>
<evidence type="ECO:0000256" key="6">
    <source>
        <dbReference type="ARBA" id="ARBA00022763"/>
    </source>
</evidence>
<evidence type="ECO:0000256" key="13">
    <source>
        <dbReference type="ARBA" id="ARBA00023242"/>
    </source>
</evidence>
<keyword evidence="13" id="KW-0539">Nucleus</keyword>
<evidence type="ECO:0000259" key="14">
    <source>
        <dbReference type="SMART" id="SM00484"/>
    </source>
</evidence>
<dbReference type="SUPFAM" id="SSF88723">
    <property type="entry name" value="PIN domain-like"/>
    <property type="match status" value="1"/>
</dbReference>
<organism evidence="16 17">
    <name type="scientific">Xanthoceras sorbifolium</name>
    <dbReference type="NCBI Taxonomy" id="99658"/>
    <lineage>
        <taxon>Eukaryota</taxon>
        <taxon>Viridiplantae</taxon>
        <taxon>Streptophyta</taxon>
        <taxon>Embryophyta</taxon>
        <taxon>Tracheophyta</taxon>
        <taxon>Spermatophyta</taxon>
        <taxon>Magnoliopsida</taxon>
        <taxon>eudicotyledons</taxon>
        <taxon>Gunneridae</taxon>
        <taxon>Pentapetalae</taxon>
        <taxon>rosids</taxon>
        <taxon>malvids</taxon>
        <taxon>Sapindales</taxon>
        <taxon>Sapindaceae</taxon>
        <taxon>Xanthoceroideae</taxon>
        <taxon>Xanthoceras</taxon>
    </lineage>
</organism>
<feature type="domain" description="XPG N-terminal" evidence="15">
    <location>
        <begin position="1"/>
        <end position="99"/>
    </location>
</feature>
<keyword evidence="10" id="KW-0267">Excision nuclease</keyword>
<keyword evidence="9" id="KW-0460">Magnesium</keyword>
<dbReference type="SUPFAM" id="SSF47807">
    <property type="entry name" value="5' to 3' exonuclease, C-terminal subdomain"/>
    <property type="match status" value="1"/>
</dbReference>
<dbReference type="Pfam" id="PF00867">
    <property type="entry name" value="XPG_I"/>
    <property type="match status" value="1"/>
</dbReference>
<keyword evidence="12" id="KW-0234">DNA repair</keyword>
<comment type="cofactor">
    <cofactor evidence="1">
        <name>Mg(2+)</name>
        <dbReference type="ChEBI" id="CHEBI:18420"/>
    </cofactor>
</comment>
<evidence type="ECO:0000256" key="10">
    <source>
        <dbReference type="ARBA" id="ARBA00022881"/>
    </source>
</evidence>
<keyword evidence="11" id="KW-0238">DNA-binding</keyword>
<dbReference type="SMART" id="SM00485">
    <property type="entry name" value="XPGN"/>
    <property type="match status" value="1"/>
</dbReference>
<evidence type="ECO:0000256" key="4">
    <source>
        <dbReference type="ARBA" id="ARBA00022722"/>
    </source>
</evidence>
<dbReference type="InterPro" id="IPR037315">
    <property type="entry name" value="EXO1_H3TH"/>
</dbReference>
<accession>A0ABQ8HWB7</accession>
<evidence type="ECO:0000256" key="5">
    <source>
        <dbReference type="ARBA" id="ARBA00022723"/>
    </source>
</evidence>
<evidence type="ECO:0000313" key="17">
    <source>
        <dbReference type="Proteomes" id="UP000827721"/>
    </source>
</evidence>
<comment type="similarity">
    <text evidence="3">Belongs to the XPG/RAD2 endonuclease family. EXO1 subfamily.</text>
</comment>
<evidence type="ECO:0000256" key="3">
    <source>
        <dbReference type="ARBA" id="ARBA00010563"/>
    </source>
</evidence>
<keyword evidence="17" id="KW-1185">Reference proteome</keyword>
<evidence type="ECO:0008006" key="18">
    <source>
        <dbReference type="Google" id="ProtNLM"/>
    </source>
</evidence>
<comment type="caution">
    <text evidence="16">The sequence shown here is derived from an EMBL/GenBank/DDBJ whole genome shotgun (WGS) entry which is preliminary data.</text>
</comment>
<dbReference type="Proteomes" id="UP000827721">
    <property type="component" value="Unassembled WGS sequence"/>
</dbReference>
<comment type="subcellular location">
    <subcellularLocation>
        <location evidence="2">Nucleus</location>
    </subcellularLocation>
</comment>
<dbReference type="InterPro" id="IPR006084">
    <property type="entry name" value="XPG/Rad2"/>
</dbReference>
<name>A0ABQ8HWB7_9ROSI</name>
<keyword evidence="4" id="KW-0540">Nuclease</keyword>
<dbReference type="Pfam" id="PF00752">
    <property type="entry name" value="XPG_N"/>
    <property type="match status" value="1"/>
</dbReference>
<dbReference type="InterPro" id="IPR006085">
    <property type="entry name" value="XPG_DNA_repair_N"/>
</dbReference>
<dbReference type="InterPro" id="IPR029060">
    <property type="entry name" value="PIN-like_dom_sf"/>
</dbReference>
<dbReference type="SMART" id="SM00279">
    <property type="entry name" value="HhH2"/>
    <property type="match status" value="1"/>
</dbReference>
<protein>
    <recommendedName>
        <fullName evidence="18">Exonuclease 1</fullName>
    </recommendedName>
</protein>
<evidence type="ECO:0000256" key="7">
    <source>
        <dbReference type="ARBA" id="ARBA00022801"/>
    </source>
</evidence>
<dbReference type="EMBL" id="JAFEMO010000006">
    <property type="protein sequence ID" value="KAH7568663.1"/>
    <property type="molecule type" value="Genomic_DNA"/>
</dbReference>
<dbReference type="PRINTS" id="PR00853">
    <property type="entry name" value="XPGRADSUPER"/>
</dbReference>
<dbReference type="PANTHER" id="PTHR11081:SF65">
    <property type="entry name" value="DNA DAMAGE-INDUCIBLE PROTEIN DIN7-RELATED"/>
    <property type="match status" value="1"/>
</dbReference>
<reference evidence="16 17" key="1">
    <citation type="submission" date="2021-02" db="EMBL/GenBank/DDBJ databases">
        <title>Plant Genome Project.</title>
        <authorList>
            <person name="Zhang R.-G."/>
        </authorList>
    </citation>
    <scope>NUCLEOTIDE SEQUENCE [LARGE SCALE GENOMIC DNA]</scope>
    <source>
        <tissue evidence="16">Leaves</tissue>
    </source>
</reference>
<evidence type="ECO:0000256" key="2">
    <source>
        <dbReference type="ARBA" id="ARBA00004123"/>
    </source>
</evidence>
<evidence type="ECO:0000313" key="16">
    <source>
        <dbReference type="EMBL" id="KAH7568663.1"/>
    </source>
</evidence>
<dbReference type="Gene3D" id="1.10.150.20">
    <property type="entry name" value="5' to 3' exonuclease, C-terminal subdomain"/>
    <property type="match status" value="1"/>
</dbReference>
<keyword evidence="7" id="KW-0378">Hydrolase</keyword>
<sequence length="772" mass="86328">MGIQGLLPLLKSIMKPIHIKDLEGCCVAVDTYSWLHKGALSCSTDLCKGLPTSRHIEYCMHRVNLLRHYGIKPILVFDGGLLPMKIEQENKRARARKENLARAIERESDGNSSAAYEFYQKAVDISPSIAHELIQVLKQENVCYVVAPYEADAQMTFLAISKQVDAVITEDSDLIAFGCSRIIFKMDKFGQGVEFQSSMLPKNKDLSFAGFTRQMLLEMCILSGCDYLPSLPGMGLKRAHALISKFKSYEKVIKHLRYSTVSVPPLYEESFKKAVLTFLHQRVYDPTTENIVHLSDISDKVGHDLDFLGPYPLFRIHLISKGIAKGDIDPFTQQPFQGCSDSSELALDRKSHLKNFKPESERKKLDLPVQKNLLTKYFCFASLEAKRKFSAPRISPKNTSPEDIFSLSPMELAAAEPGSSEINCSLASPVNSENVGNASSLDNSEKCCFTSEVPLVSESIIHDMVDDRSPEHTLLPQFGSLIHKPGPVLQKDYESKNLTDAAEGKTRKDNRKVIVRSSYFQAKQVNKSDQENKQENLVVKDDDAVQKEYRSKNLADAAEGKTGKANRKVIIRSSYFQPKQVNKNDKENKQETVVVMGCDATDQENKQEKLVIEDDVANGMSENVNPDNSFSASALTVTTLKRKASTNNSVQKLLQENVRQKQMHTKAPLDPNGYCDLNLDKTFLEQETNEGKFGSNISHLGRYSEIAEKSIEKIVSVISSYGYSSGSRASGLRAPLRDVRNTCTNRSSSVVDFSQFAYVSKTQKPALPFRKF</sequence>
<evidence type="ECO:0000256" key="9">
    <source>
        <dbReference type="ARBA" id="ARBA00022842"/>
    </source>
</evidence>
<dbReference type="CDD" id="cd09908">
    <property type="entry name" value="H3TH_EXO1"/>
    <property type="match status" value="1"/>
</dbReference>
<evidence type="ECO:0000259" key="15">
    <source>
        <dbReference type="SMART" id="SM00485"/>
    </source>
</evidence>
<feature type="domain" description="XPG-I" evidence="14">
    <location>
        <begin position="138"/>
        <end position="208"/>
    </location>
</feature>
<dbReference type="SMART" id="SM00484">
    <property type="entry name" value="XPGI"/>
    <property type="match status" value="1"/>
</dbReference>
<evidence type="ECO:0000256" key="1">
    <source>
        <dbReference type="ARBA" id="ARBA00001946"/>
    </source>
</evidence>
<evidence type="ECO:0000256" key="12">
    <source>
        <dbReference type="ARBA" id="ARBA00023204"/>
    </source>
</evidence>
<proteinExistence type="inferred from homology"/>
<evidence type="ECO:0000256" key="8">
    <source>
        <dbReference type="ARBA" id="ARBA00022839"/>
    </source>
</evidence>
<dbReference type="InterPro" id="IPR044752">
    <property type="entry name" value="PIN-like_EXO1"/>
</dbReference>
<dbReference type="Gene3D" id="3.40.50.1010">
    <property type="entry name" value="5'-nuclease"/>
    <property type="match status" value="1"/>
</dbReference>
<dbReference type="InterPro" id="IPR036279">
    <property type="entry name" value="5-3_exonuclease_C_sf"/>
</dbReference>
<dbReference type="CDD" id="cd09857">
    <property type="entry name" value="PIN_EXO1"/>
    <property type="match status" value="1"/>
</dbReference>
<keyword evidence="5" id="KW-0479">Metal-binding</keyword>
<keyword evidence="6" id="KW-0227">DNA damage</keyword>